<reference evidence="2" key="1">
    <citation type="submission" date="2019-08" db="EMBL/GenBank/DDBJ databases">
        <authorList>
            <person name="Kucharzyk K."/>
            <person name="Murdoch R.W."/>
            <person name="Higgins S."/>
            <person name="Loffler F."/>
        </authorList>
    </citation>
    <scope>NUCLEOTIDE SEQUENCE</scope>
</reference>
<organism evidence="2">
    <name type="scientific">bioreactor metagenome</name>
    <dbReference type="NCBI Taxonomy" id="1076179"/>
    <lineage>
        <taxon>unclassified sequences</taxon>
        <taxon>metagenomes</taxon>
        <taxon>ecological metagenomes</taxon>
    </lineage>
</organism>
<dbReference type="PROSITE" id="PS50035">
    <property type="entry name" value="PLD"/>
    <property type="match status" value="1"/>
</dbReference>
<dbReference type="Gene3D" id="3.30.870.10">
    <property type="entry name" value="Endonuclease Chain A"/>
    <property type="match status" value="1"/>
</dbReference>
<dbReference type="EMBL" id="VSSQ01000951">
    <property type="protein sequence ID" value="MPM03414.1"/>
    <property type="molecule type" value="Genomic_DNA"/>
</dbReference>
<dbReference type="GO" id="GO:0003824">
    <property type="term" value="F:catalytic activity"/>
    <property type="evidence" value="ECO:0007669"/>
    <property type="project" value="InterPro"/>
</dbReference>
<evidence type="ECO:0000313" key="2">
    <source>
        <dbReference type="EMBL" id="MPM03414.1"/>
    </source>
</evidence>
<accession>A0A644WMF6</accession>
<dbReference type="SUPFAM" id="SSF56024">
    <property type="entry name" value="Phospholipase D/nuclease"/>
    <property type="match status" value="1"/>
</dbReference>
<gene>
    <name evidence="2" type="ORF">SDC9_49681</name>
</gene>
<proteinExistence type="predicted"/>
<dbReference type="InterPro" id="IPR025202">
    <property type="entry name" value="PLD-like_dom"/>
</dbReference>
<protein>
    <recommendedName>
        <fullName evidence="1">PLD phosphodiesterase domain-containing protein</fullName>
    </recommendedName>
</protein>
<dbReference type="InterPro" id="IPR001736">
    <property type="entry name" value="PLipase_D/transphosphatidylase"/>
</dbReference>
<comment type="caution">
    <text evidence="2">The sequence shown here is derived from an EMBL/GenBank/DDBJ whole genome shotgun (WGS) entry which is preliminary data.</text>
</comment>
<feature type="domain" description="PLD phosphodiesterase" evidence="1">
    <location>
        <begin position="406"/>
        <end position="433"/>
    </location>
</feature>
<evidence type="ECO:0000259" key="1">
    <source>
        <dbReference type="PROSITE" id="PS50035"/>
    </source>
</evidence>
<name>A0A644WMF6_9ZZZZ</name>
<dbReference type="Pfam" id="PF13091">
    <property type="entry name" value="PLDc_2"/>
    <property type="match status" value="1"/>
</dbReference>
<dbReference type="AlphaFoldDB" id="A0A644WMF6"/>
<sequence length="466" mass="55432">MQASSIDELHNKYATYLDGYYLVGSSELGIPFYKKEVEVEFIHEEQLDIVEEFIGKLLSRGIQSKALIGKSLFLPMNLLKTIIQDLVRQKYIVENALNNDEIMFTEVGREQFENNKKQVTRQETFHIYFDGLTDHNEIRIVETMQKDFVYWKQVRDSTVVNEKNFPEYDNERDFFQLEDTFLSLKRPLSENESVCFDNIKSIKGFRYFPKRELYYRYYEMLVYANKELEIQLLVYDNQTKSIQSKFHAPIEKKLLMGELDHFFNLNKILQEHSNKMDYLSAANNEPKHIFVDEQEEFSVENFLASIKAQEPYYIMNSVIRQTFLKFLDIAQHSIYIISPWMNNYVINKEFRKKLKSLLERGVKVRIIYGITDGNEDNMNERDCRTVAVARELIKFCSPYGELFQIKNGKTHEKLLICDEKYFVNGSYNFLSYAIDENENEYFRNEGCTLMFDEDFAKARIAERFDF</sequence>